<keyword evidence="4 7" id="KW-0547">Nucleotide-binding</keyword>
<dbReference type="Gene3D" id="3.30.200.20">
    <property type="entry name" value="Phosphorylase Kinase, domain 1"/>
    <property type="match status" value="1"/>
</dbReference>
<dbReference type="GO" id="GO:0005524">
    <property type="term" value="F:ATP binding"/>
    <property type="evidence" value="ECO:0007669"/>
    <property type="project" value="UniProtKB-UniRule"/>
</dbReference>
<dbReference type="InterPro" id="IPR008271">
    <property type="entry name" value="Ser/Thr_kinase_AS"/>
</dbReference>
<feature type="domain" description="AGC-kinase C-terminal" evidence="10">
    <location>
        <begin position="506"/>
        <end position="649"/>
    </location>
</feature>
<keyword evidence="1 11" id="KW-0723">Serine/threonine-protein kinase</keyword>
<dbReference type="Proteomes" id="UP000738359">
    <property type="component" value="Unassembled WGS sequence"/>
</dbReference>
<dbReference type="OrthoDB" id="63267at2759"/>
<gene>
    <name evidence="11" type="primary">PSK1</name>
    <name evidence="11" type="ORF">BGZ70_009349</name>
</gene>
<sequence>MDLFDFDHDDHPNLRERTLSVDSVQGADSLCLDSDGNPLLGSHAGFKSNLTLGLGLAQGNSALACPILSPRPVAPAFAATARIVTAVTTTTTTTTGGLTSSQTYSSGGLYEANSNSSNKHLPAFFYQADREQSMTPESTFRTSRSSDPHPVVATAPAAASAPGSDSDSEKPRDVEYEVMIDHDFDAHASQTAESRGHSPRPGQAASVAAGTEGSTANLLSGAKSVNVSPPAGPRRPRHKMTPDDFKFLKVIGRGAYGKVYLVRHISSNALYAMKVLKKASIIVHAKDTECTMSERKILEAIRHPFIVKLHYAFQTDHRLYLILEYASGGELFTHLAAERMFSEENTAFYAAQLVLALEHLHSLGIIYRDLKPENIMLNAHGDIVLTDFGLSKVPLEHSDGRTGTVCGTIEYMAPEVISERVQYDRTVDWWSLGIVIHDMLTGSPPFVANNRKKTMDAIMNKKLNLPYYLSADAKDLLGKLLKRTPSARLGHGPKGIENIKGHRFFRKINWKLLALRELEPPIIPFLSDPESVENFNTEFTALPVQESPIFTHGSVHMNGHGAEGLDGGTHMPIGSGHHTPSRYMTAPSSATSSAAGLAVAMNGIRGLNLENDDHHVGGIPMVKTRSSSPDHHHFQDFSYVSTSHLPSLGFLDPLSEHHH</sequence>
<keyword evidence="6 7" id="KW-0067">ATP-binding</keyword>
<dbReference type="InterPro" id="IPR011009">
    <property type="entry name" value="Kinase-like_dom_sf"/>
</dbReference>
<feature type="domain" description="Protein kinase" evidence="9">
    <location>
        <begin position="245"/>
        <end position="505"/>
    </location>
</feature>
<dbReference type="GO" id="GO:0004674">
    <property type="term" value="F:protein serine/threonine kinase activity"/>
    <property type="evidence" value="ECO:0007669"/>
    <property type="project" value="UniProtKB-KW"/>
</dbReference>
<protein>
    <submittedName>
        <fullName evidence="11">Serine/threonine protein kinase psk1</fullName>
    </submittedName>
</protein>
<evidence type="ECO:0000259" key="9">
    <source>
        <dbReference type="PROSITE" id="PS50011"/>
    </source>
</evidence>
<feature type="compositionally biased region" description="Polar residues" evidence="8">
    <location>
        <begin position="133"/>
        <end position="145"/>
    </location>
</feature>
<evidence type="ECO:0000256" key="5">
    <source>
        <dbReference type="ARBA" id="ARBA00022777"/>
    </source>
</evidence>
<evidence type="ECO:0000256" key="1">
    <source>
        <dbReference type="ARBA" id="ARBA00022527"/>
    </source>
</evidence>
<dbReference type="PROSITE" id="PS50011">
    <property type="entry name" value="PROTEIN_KINASE_DOM"/>
    <property type="match status" value="1"/>
</dbReference>
<dbReference type="PROSITE" id="PS00108">
    <property type="entry name" value="PROTEIN_KINASE_ST"/>
    <property type="match status" value="1"/>
</dbReference>
<feature type="compositionally biased region" description="Polar residues" evidence="8">
    <location>
        <begin position="212"/>
        <end position="227"/>
    </location>
</feature>
<evidence type="ECO:0000256" key="6">
    <source>
        <dbReference type="ARBA" id="ARBA00022840"/>
    </source>
</evidence>
<feature type="region of interest" description="Disordered" evidence="8">
    <location>
        <begin position="189"/>
        <end position="240"/>
    </location>
</feature>
<evidence type="ECO:0000256" key="7">
    <source>
        <dbReference type="PROSITE-ProRule" id="PRU10141"/>
    </source>
</evidence>
<evidence type="ECO:0000256" key="2">
    <source>
        <dbReference type="ARBA" id="ARBA00022553"/>
    </source>
</evidence>
<dbReference type="PANTHER" id="PTHR24351">
    <property type="entry name" value="RIBOSOMAL PROTEIN S6 KINASE"/>
    <property type="match status" value="1"/>
</dbReference>
<feature type="binding site" evidence="7">
    <location>
        <position position="274"/>
    </location>
    <ligand>
        <name>ATP</name>
        <dbReference type="ChEBI" id="CHEBI:30616"/>
    </ligand>
</feature>
<evidence type="ECO:0000256" key="4">
    <source>
        <dbReference type="ARBA" id="ARBA00022741"/>
    </source>
</evidence>
<evidence type="ECO:0000313" key="11">
    <source>
        <dbReference type="EMBL" id="KAF9957993.1"/>
    </source>
</evidence>
<evidence type="ECO:0000259" key="10">
    <source>
        <dbReference type="PROSITE" id="PS51285"/>
    </source>
</evidence>
<evidence type="ECO:0000256" key="8">
    <source>
        <dbReference type="SAM" id="MobiDB-lite"/>
    </source>
</evidence>
<dbReference type="Pfam" id="PF00069">
    <property type="entry name" value="Pkinase"/>
    <property type="match status" value="1"/>
</dbReference>
<dbReference type="InterPro" id="IPR000719">
    <property type="entry name" value="Prot_kinase_dom"/>
</dbReference>
<dbReference type="AlphaFoldDB" id="A0A9P6J1H3"/>
<dbReference type="EMBL" id="JAAAHY010000752">
    <property type="protein sequence ID" value="KAF9957993.1"/>
    <property type="molecule type" value="Genomic_DNA"/>
</dbReference>
<dbReference type="FunFam" id="1.10.510.10:FF:000048">
    <property type="entry name" value="Protein kinase C"/>
    <property type="match status" value="1"/>
</dbReference>
<dbReference type="PROSITE" id="PS51285">
    <property type="entry name" value="AGC_KINASE_CTER"/>
    <property type="match status" value="1"/>
</dbReference>
<dbReference type="SMART" id="SM00133">
    <property type="entry name" value="S_TK_X"/>
    <property type="match status" value="1"/>
</dbReference>
<dbReference type="PROSITE" id="PS00107">
    <property type="entry name" value="PROTEIN_KINASE_ATP"/>
    <property type="match status" value="1"/>
</dbReference>
<comment type="caution">
    <text evidence="11">The sequence shown here is derived from an EMBL/GenBank/DDBJ whole genome shotgun (WGS) entry which is preliminary data.</text>
</comment>
<proteinExistence type="predicted"/>
<keyword evidence="5 11" id="KW-0418">Kinase</keyword>
<dbReference type="InterPro" id="IPR000961">
    <property type="entry name" value="AGC-kinase_C"/>
</dbReference>
<accession>A0A9P6J1H3</accession>
<dbReference type="InterPro" id="IPR017441">
    <property type="entry name" value="Protein_kinase_ATP_BS"/>
</dbReference>
<dbReference type="SMART" id="SM00220">
    <property type="entry name" value="S_TKc"/>
    <property type="match status" value="1"/>
</dbReference>
<keyword evidence="3" id="KW-0808">Transferase</keyword>
<organism evidence="11 12">
    <name type="scientific">Mortierella alpina</name>
    <name type="common">Oleaginous fungus</name>
    <name type="synonym">Mortierella renispora</name>
    <dbReference type="NCBI Taxonomy" id="64518"/>
    <lineage>
        <taxon>Eukaryota</taxon>
        <taxon>Fungi</taxon>
        <taxon>Fungi incertae sedis</taxon>
        <taxon>Mucoromycota</taxon>
        <taxon>Mortierellomycotina</taxon>
        <taxon>Mortierellomycetes</taxon>
        <taxon>Mortierellales</taxon>
        <taxon>Mortierellaceae</taxon>
        <taxon>Mortierella</taxon>
    </lineage>
</organism>
<dbReference type="Gene3D" id="1.10.510.10">
    <property type="entry name" value="Transferase(Phosphotransferase) domain 1"/>
    <property type="match status" value="1"/>
</dbReference>
<evidence type="ECO:0000256" key="3">
    <source>
        <dbReference type="ARBA" id="ARBA00022679"/>
    </source>
</evidence>
<keyword evidence="2" id="KW-0597">Phosphoprotein</keyword>
<evidence type="ECO:0000313" key="12">
    <source>
        <dbReference type="Proteomes" id="UP000738359"/>
    </source>
</evidence>
<dbReference type="FunFam" id="3.30.200.20:FF:000537">
    <property type="entry name" value="Non-specific serine/threonine protein kinase"/>
    <property type="match status" value="1"/>
</dbReference>
<feature type="region of interest" description="Disordered" evidence="8">
    <location>
        <begin position="131"/>
        <end position="171"/>
    </location>
</feature>
<reference evidence="11" key="1">
    <citation type="journal article" date="2020" name="Fungal Divers.">
        <title>Resolving the Mortierellaceae phylogeny through synthesis of multi-gene phylogenetics and phylogenomics.</title>
        <authorList>
            <person name="Vandepol N."/>
            <person name="Liber J."/>
            <person name="Desiro A."/>
            <person name="Na H."/>
            <person name="Kennedy M."/>
            <person name="Barry K."/>
            <person name="Grigoriev I.V."/>
            <person name="Miller A.N."/>
            <person name="O'Donnell K."/>
            <person name="Stajich J.E."/>
            <person name="Bonito G."/>
        </authorList>
    </citation>
    <scope>NUCLEOTIDE SEQUENCE</scope>
    <source>
        <strain evidence="11">CK1249</strain>
    </source>
</reference>
<name>A0A9P6J1H3_MORAP</name>
<feature type="compositionally biased region" description="Low complexity" evidence="8">
    <location>
        <begin position="148"/>
        <end position="165"/>
    </location>
</feature>
<dbReference type="SUPFAM" id="SSF56112">
    <property type="entry name" value="Protein kinase-like (PK-like)"/>
    <property type="match status" value="1"/>
</dbReference>
<keyword evidence="12" id="KW-1185">Reference proteome</keyword>